<proteinExistence type="inferred from homology"/>
<accession>A0A8J2JIB5</accession>
<dbReference type="GO" id="GO:0046872">
    <property type="term" value="F:metal ion binding"/>
    <property type="evidence" value="ECO:0007669"/>
    <property type="project" value="UniProtKB-KW"/>
</dbReference>
<evidence type="ECO:0000256" key="8">
    <source>
        <dbReference type="ARBA" id="ARBA00071337"/>
    </source>
</evidence>
<dbReference type="PANTHER" id="PTHR43048:SF3">
    <property type="entry name" value="METHYLMALONYL-COA EPIMERASE, MITOCHONDRIAL"/>
    <property type="match status" value="1"/>
</dbReference>
<dbReference type="GO" id="GO:0046491">
    <property type="term" value="P:L-methylmalonyl-CoA metabolic process"/>
    <property type="evidence" value="ECO:0007669"/>
    <property type="project" value="TreeGrafter"/>
</dbReference>
<reference evidence="11" key="1">
    <citation type="submission" date="2021-06" db="EMBL/GenBank/DDBJ databases">
        <authorList>
            <person name="Hodson N. C."/>
            <person name="Mongue J. A."/>
            <person name="Jaron S. K."/>
        </authorList>
    </citation>
    <scope>NUCLEOTIDE SEQUENCE</scope>
</reference>
<keyword evidence="4" id="KW-0170">Cobalt</keyword>
<keyword evidence="12" id="KW-1185">Reference proteome</keyword>
<evidence type="ECO:0000256" key="2">
    <source>
        <dbReference type="ARBA" id="ARBA00022723"/>
    </source>
</evidence>
<keyword evidence="3" id="KW-0413">Isomerase</keyword>
<evidence type="ECO:0000256" key="4">
    <source>
        <dbReference type="ARBA" id="ARBA00023285"/>
    </source>
</evidence>
<comment type="catalytic activity">
    <reaction evidence="5">
        <text>(R)-methylmalonyl-CoA = (S)-methylmalonyl-CoA</text>
        <dbReference type="Rhea" id="RHEA:20553"/>
        <dbReference type="ChEBI" id="CHEBI:57326"/>
        <dbReference type="ChEBI" id="CHEBI:57327"/>
        <dbReference type="EC" id="5.1.99.1"/>
    </reaction>
    <physiologicalReaction direction="right-to-left" evidence="5">
        <dbReference type="Rhea" id="RHEA:20555"/>
    </physiologicalReaction>
</comment>
<dbReference type="InterPro" id="IPR051785">
    <property type="entry name" value="MMCE/EMCE_epimerase"/>
</dbReference>
<dbReference type="EMBL" id="CAJVCH010073315">
    <property type="protein sequence ID" value="CAG7720741.1"/>
    <property type="molecule type" value="Genomic_DNA"/>
</dbReference>
<protein>
    <recommendedName>
        <fullName evidence="8">Methylmalonyl-CoA epimerase, mitochondrial</fullName>
        <ecNumber evidence="7">5.1.99.1</ecNumber>
    </recommendedName>
    <alternativeName>
        <fullName evidence="9">DL-methylmalonyl-CoA racemase</fullName>
    </alternativeName>
</protein>
<evidence type="ECO:0000256" key="5">
    <source>
        <dbReference type="ARBA" id="ARBA00050406"/>
    </source>
</evidence>
<dbReference type="InterPro" id="IPR037523">
    <property type="entry name" value="VOC_core"/>
</dbReference>
<dbReference type="OrthoDB" id="16820at2759"/>
<dbReference type="NCBIfam" id="TIGR03081">
    <property type="entry name" value="metmalonyl_epim"/>
    <property type="match status" value="1"/>
</dbReference>
<dbReference type="AlphaFoldDB" id="A0A8J2JIB5"/>
<dbReference type="PROSITE" id="PS51819">
    <property type="entry name" value="VOC"/>
    <property type="match status" value="1"/>
</dbReference>
<evidence type="ECO:0000313" key="11">
    <source>
        <dbReference type="EMBL" id="CAG7720741.1"/>
    </source>
</evidence>
<dbReference type="Proteomes" id="UP000708208">
    <property type="component" value="Unassembled WGS sequence"/>
</dbReference>
<evidence type="ECO:0000256" key="1">
    <source>
        <dbReference type="ARBA" id="ARBA00009308"/>
    </source>
</evidence>
<keyword evidence="2" id="KW-0479">Metal-binding</keyword>
<evidence type="ECO:0000256" key="6">
    <source>
        <dbReference type="ARBA" id="ARBA00053742"/>
    </source>
</evidence>
<evidence type="ECO:0000313" key="12">
    <source>
        <dbReference type="Proteomes" id="UP000708208"/>
    </source>
</evidence>
<comment type="caution">
    <text evidence="11">The sequence shown here is derived from an EMBL/GenBank/DDBJ whole genome shotgun (WGS) entry which is preliminary data.</text>
</comment>
<organism evidence="11 12">
    <name type="scientific">Allacma fusca</name>
    <dbReference type="NCBI Taxonomy" id="39272"/>
    <lineage>
        <taxon>Eukaryota</taxon>
        <taxon>Metazoa</taxon>
        <taxon>Ecdysozoa</taxon>
        <taxon>Arthropoda</taxon>
        <taxon>Hexapoda</taxon>
        <taxon>Collembola</taxon>
        <taxon>Symphypleona</taxon>
        <taxon>Sminthuridae</taxon>
        <taxon>Allacma</taxon>
    </lineage>
</organism>
<dbReference type="GO" id="GO:0004493">
    <property type="term" value="F:methylmalonyl-CoA epimerase activity"/>
    <property type="evidence" value="ECO:0007669"/>
    <property type="project" value="UniProtKB-EC"/>
</dbReference>
<feature type="domain" description="VOC" evidence="10">
    <location>
        <begin position="101"/>
        <end position="231"/>
    </location>
</feature>
<dbReference type="PANTHER" id="PTHR43048">
    <property type="entry name" value="METHYLMALONYL-COA EPIMERASE"/>
    <property type="match status" value="1"/>
</dbReference>
<comment type="similarity">
    <text evidence="1">Belongs to the methylmalonyl-CoA epimerase family.</text>
</comment>
<dbReference type="EC" id="5.1.99.1" evidence="7"/>
<gene>
    <name evidence="11" type="ORF">AFUS01_LOCUS10004</name>
</gene>
<dbReference type="FunFam" id="3.10.180.10:FF:000003">
    <property type="entry name" value="Methylmalonyl-CoA epimerase, mitochondrial"/>
    <property type="match status" value="1"/>
</dbReference>
<comment type="function">
    <text evidence="6">Methylmalonyl-CoA epimerase involved in propionyl-CoA metabolism.</text>
</comment>
<evidence type="ECO:0000256" key="7">
    <source>
        <dbReference type="ARBA" id="ARBA00066411"/>
    </source>
</evidence>
<evidence type="ECO:0000259" key="10">
    <source>
        <dbReference type="PROSITE" id="PS51819"/>
    </source>
</evidence>
<sequence>MVSRGYLASLKDASDWLGFHAKGCTVITCLPDGTLLCSSTERFRLINLMGSKVNQSNIRILNILDLFGNVFWIARVSFGLAESCGGGETGGYSTLALALGRLNHVAIATPDLKKASAVYRDVLGAQVSPPEDLPQHGVTVVFVNLNNTKIELLHPYGNASPIQKFLDKNKDGGIHHICVEVEDIQSAVNHLEQNGSVRVLDRKPKIGAHGKPVVFLHPKDCGGVLIELEQV</sequence>
<evidence type="ECO:0000256" key="9">
    <source>
        <dbReference type="ARBA" id="ARBA00081771"/>
    </source>
</evidence>
<dbReference type="InterPro" id="IPR017515">
    <property type="entry name" value="MeMalonyl-CoA_epimerase"/>
</dbReference>
<dbReference type="CDD" id="cd07249">
    <property type="entry name" value="MMCE"/>
    <property type="match status" value="1"/>
</dbReference>
<dbReference type="Pfam" id="PF13669">
    <property type="entry name" value="Glyoxalase_4"/>
    <property type="match status" value="1"/>
</dbReference>
<evidence type="ECO:0000256" key="3">
    <source>
        <dbReference type="ARBA" id="ARBA00023235"/>
    </source>
</evidence>
<name>A0A8J2JIB5_9HEXA</name>